<gene>
    <name evidence="3" type="ORF">JCGZ_05191</name>
</gene>
<keyword evidence="4" id="KW-1185">Reference proteome</keyword>
<dbReference type="InterPro" id="IPR019557">
    <property type="entry name" value="AminoTfrase-like_pln_mobile"/>
</dbReference>
<reference evidence="3 4" key="1">
    <citation type="journal article" date="2014" name="PLoS ONE">
        <title>Global Analysis of Gene Expression Profiles in Physic Nut (Jatropha curcas L.) Seedlings Exposed to Salt Stress.</title>
        <authorList>
            <person name="Zhang L."/>
            <person name="Zhang C."/>
            <person name="Wu P."/>
            <person name="Chen Y."/>
            <person name="Li M."/>
            <person name="Jiang H."/>
            <person name="Wu G."/>
        </authorList>
    </citation>
    <scope>NUCLEOTIDE SEQUENCE [LARGE SCALE GENOMIC DNA]</scope>
    <source>
        <strain evidence="4">cv. GZQX0401</strain>
        <tissue evidence="3">Young leaves</tissue>
    </source>
</reference>
<dbReference type="Proteomes" id="UP000027138">
    <property type="component" value="Unassembled WGS sequence"/>
</dbReference>
<protein>
    <recommendedName>
        <fullName evidence="2">Aminotransferase-like plant mobile domain-containing protein</fullName>
    </recommendedName>
</protein>
<dbReference type="Pfam" id="PF10536">
    <property type="entry name" value="PMD"/>
    <property type="match status" value="1"/>
</dbReference>
<accession>A0A067L1E6</accession>
<dbReference type="OrthoDB" id="1937047at2759"/>
<dbReference type="PANTHER" id="PTHR46033">
    <property type="entry name" value="PROTEIN MAIN-LIKE 2"/>
    <property type="match status" value="1"/>
</dbReference>
<evidence type="ECO:0000259" key="2">
    <source>
        <dbReference type="Pfam" id="PF10536"/>
    </source>
</evidence>
<name>A0A067L1E6_JATCU</name>
<dbReference type="GO" id="GO:0010073">
    <property type="term" value="P:meristem maintenance"/>
    <property type="evidence" value="ECO:0007669"/>
    <property type="project" value="InterPro"/>
</dbReference>
<evidence type="ECO:0000256" key="1">
    <source>
        <dbReference type="SAM" id="MobiDB-lite"/>
    </source>
</evidence>
<dbReference type="AlphaFoldDB" id="A0A067L1E6"/>
<evidence type="ECO:0000313" key="3">
    <source>
        <dbReference type="EMBL" id="KDP38305.1"/>
    </source>
</evidence>
<feature type="region of interest" description="Disordered" evidence="1">
    <location>
        <begin position="425"/>
        <end position="450"/>
    </location>
</feature>
<dbReference type="PANTHER" id="PTHR46033:SF8">
    <property type="entry name" value="PROTEIN MAINTENANCE OF MERISTEMS-LIKE"/>
    <property type="match status" value="1"/>
</dbReference>
<proteinExistence type="predicted"/>
<evidence type="ECO:0000313" key="4">
    <source>
        <dbReference type="Proteomes" id="UP000027138"/>
    </source>
</evidence>
<feature type="domain" description="Aminotransferase-like plant mobile" evidence="2">
    <location>
        <begin position="179"/>
        <end position="227"/>
    </location>
</feature>
<dbReference type="InterPro" id="IPR044824">
    <property type="entry name" value="MAIN-like"/>
</dbReference>
<sequence length="599" mass="67876">MAQVPEMETLGVIPDIPVFDDDRIPVSRNALTSGTRSLQFLPAPGSDFLVRYDTDAMRGFQSELRHAGESCVTRLFFSEQLHDASVQSCVTPLVLNFDFDPFVHLDTLCVVWECYAMLNPTYLNPVDLSKARAGGSSTDASAFWELLDPPMRSRVIAAGFGDYASGLRRTQPRFPPAMHYALMERWKDCTHSFIFSFGEMTLTPADFTAITGLGFDGDAVPLDSQYQAATLGAELVATLLGVWAYEYRIHPGGPESDTLAKAWRIPRYLVHPHHTNIISEDPYHWRRYLNDRALADDKKRHWTPTFYGAQAETDAPARPTGVVLGDIPFPPGMEVTLDPTRGLGLTLAIPADLRQVPPQLQLDPKNATHVPAQRYQEIYQRYHDQPQELEISKLRRHQTRQVAAISRLQMENDRLRTRLEVEGIPLDFSDEEEDDDDEASSDDAPPPPPPSVRCFHRYFFLFDSLYWRICTLSPPKADAGQLVMSIIFNPIRVLSMDANPSWVWACCFLLLNMYAMKNRQPEIGDFQLLTVVRDMQVYHHTVFMMIMGETMCWVRDIALQVTNFNVHHQGCPMLLQAWALDKLSMIPPVLARSIPTYGL</sequence>
<dbReference type="EMBL" id="KK914367">
    <property type="protein sequence ID" value="KDP38305.1"/>
    <property type="molecule type" value="Genomic_DNA"/>
</dbReference>
<feature type="compositionally biased region" description="Acidic residues" evidence="1">
    <location>
        <begin position="428"/>
        <end position="441"/>
    </location>
</feature>
<organism evidence="3 4">
    <name type="scientific">Jatropha curcas</name>
    <name type="common">Barbados nut</name>
    <dbReference type="NCBI Taxonomy" id="180498"/>
    <lineage>
        <taxon>Eukaryota</taxon>
        <taxon>Viridiplantae</taxon>
        <taxon>Streptophyta</taxon>
        <taxon>Embryophyta</taxon>
        <taxon>Tracheophyta</taxon>
        <taxon>Spermatophyta</taxon>
        <taxon>Magnoliopsida</taxon>
        <taxon>eudicotyledons</taxon>
        <taxon>Gunneridae</taxon>
        <taxon>Pentapetalae</taxon>
        <taxon>rosids</taxon>
        <taxon>fabids</taxon>
        <taxon>Malpighiales</taxon>
        <taxon>Euphorbiaceae</taxon>
        <taxon>Crotonoideae</taxon>
        <taxon>Jatropheae</taxon>
        <taxon>Jatropha</taxon>
    </lineage>
</organism>